<dbReference type="Pfam" id="PF05041">
    <property type="entry name" value="Pecanex_C"/>
    <property type="match status" value="1"/>
</dbReference>
<evidence type="ECO:0000313" key="11">
    <source>
        <dbReference type="Proteomes" id="UP001150062"/>
    </source>
</evidence>
<evidence type="ECO:0000256" key="3">
    <source>
        <dbReference type="ARBA" id="ARBA00022692"/>
    </source>
</evidence>
<feature type="transmembrane region" description="Helical" evidence="7">
    <location>
        <begin position="645"/>
        <end position="663"/>
    </location>
</feature>
<dbReference type="InterPro" id="IPR000184">
    <property type="entry name" value="Bac_surfAg_D15"/>
</dbReference>
<evidence type="ECO:0000259" key="9">
    <source>
        <dbReference type="Pfam" id="PF05041"/>
    </source>
</evidence>
<keyword evidence="11" id="KW-1185">Reference proteome</keyword>
<evidence type="ECO:0000256" key="5">
    <source>
        <dbReference type="ARBA" id="ARBA00023136"/>
    </source>
</evidence>
<feature type="transmembrane region" description="Helical" evidence="7">
    <location>
        <begin position="734"/>
        <end position="751"/>
    </location>
</feature>
<evidence type="ECO:0000259" key="8">
    <source>
        <dbReference type="Pfam" id="PF01103"/>
    </source>
</evidence>
<feature type="region of interest" description="Disordered" evidence="6">
    <location>
        <begin position="105"/>
        <end position="145"/>
    </location>
</feature>
<dbReference type="PANTHER" id="PTHR12372">
    <property type="entry name" value="PECANEX"/>
    <property type="match status" value="1"/>
</dbReference>
<evidence type="ECO:0000256" key="1">
    <source>
        <dbReference type="ARBA" id="ARBA00004141"/>
    </source>
</evidence>
<accession>A0ABQ8ZC85</accession>
<comment type="caution">
    <text evidence="10">The sequence shown here is derived from an EMBL/GenBank/DDBJ whole genome shotgun (WGS) entry which is preliminary data.</text>
</comment>
<dbReference type="EMBL" id="JAOAOG010000023">
    <property type="protein sequence ID" value="KAJ6254294.1"/>
    <property type="molecule type" value="Genomic_DNA"/>
</dbReference>
<gene>
    <name evidence="10" type="ORF">M0813_12476</name>
</gene>
<evidence type="ECO:0000256" key="6">
    <source>
        <dbReference type="SAM" id="MobiDB-lite"/>
    </source>
</evidence>
<dbReference type="Gene3D" id="2.40.160.50">
    <property type="entry name" value="membrane protein fhac: a member of the omp85/tpsb transporter family"/>
    <property type="match status" value="1"/>
</dbReference>
<feature type="transmembrane region" description="Helical" evidence="7">
    <location>
        <begin position="616"/>
        <end position="633"/>
    </location>
</feature>
<dbReference type="InterPro" id="IPR007735">
    <property type="entry name" value="Pecanex_C"/>
</dbReference>
<dbReference type="Proteomes" id="UP001150062">
    <property type="component" value="Unassembled WGS sequence"/>
</dbReference>
<evidence type="ECO:0000256" key="2">
    <source>
        <dbReference type="ARBA" id="ARBA00010170"/>
    </source>
</evidence>
<organism evidence="10 11">
    <name type="scientific">Anaeramoeba flamelloides</name>
    <dbReference type="NCBI Taxonomy" id="1746091"/>
    <lineage>
        <taxon>Eukaryota</taxon>
        <taxon>Metamonada</taxon>
        <taxon>Anaeramoebidae</taxon>
        <taxon>Anaeramoeba</taxon>
    </lineage>
</organism>
<feature type="compositionally biased region" description="Basic residues" evidence="6">
    <location>
        <begin position="178"/>
        <end position="199"/>
    </location>
</feature>
<feature type="transmembrane region" description="Helical" evidence="7">
    <location>
        <begin position="61"/>
        <end position="81"/>
    </location>
</feature>
<feature type="transmembrane region" description="Helical" evidence="7">
    <location>
        <begin position="824"/>
        <end position="847"/>
    </location>
</feature>
<protein>
    <submittedName>
        <fullName evidence="10">Protein pecanex</fullName>
    </submittedName>
</protein>
<feature type="transmembrane region" description="Helical" evidence="7">
    <location>
        <begin position="561"/>
        <end position="578"/>
    </location>
</feature>
<comment type="subcellular location">
    <subcellularLocation>
        <location evidence="1">Membrane</location>
        <topology evidence="1">Multi-pass membrane protein</topology>
    </subcellularLocation>
</comment>
<evidence type="ECO:0000313" key="10">
    <source>
        <dbReference type="EMBL" id="KAJ6254294.1"/>
    </source>
</evidence>
<dbReference type="InterPro" id="IPR039797">
    <property type="entry name" value="Pecanex"/>
</dbReference>
<reference evidence="10" key="1">
    <citation type="submission" date="2022-08" db="EMBL/GenBank/DDBJ databases">
        <title>Novel sulfate-reducing endosymbionts in the free-living metamonad Anaeramoeba.</title>
        <authorList>
            <person name="Jerlstrom-Hultqvist J."/>
            <person name="Cepicka I."/>
            <person name="Gallot-Lavallee L."/>
            <person name="Salas-Leiva D."/>
            <person name="Curtis B.A."/>
            <person name="Zahonova K."/>
            <person name="Pipaliya S."/>
            <person name="Dacks J."/>
            <person name="Roger A.J."/>
        </authorList>
    </citation>
    <scope>NUCLEOTIDE SEQUENCE</scope>
    <source>
        <strain evidence="10">Schooner1</strain>
    </source>
</reference>
<keyword evidence="3 7" id="KW-0812">Transmembrane</keyword>
<feature type="transmembrane region" description="Helical" evidence="7">
    <location>
        <begin position="705"/>
        <end position="728"/>
    </location>
</feature>
<feature type="transmembrane region" description="Helical" evidence="7">
    <location>
        <begin position="372"/>
        <end position="390"/>
    </location>
</feature>
<sequence>MGGLATRSVKLFLTETLISTITGGYYYNGQNNLFVNVAHIYLWTIFFFLPLFLIFSGINRFIGAAIFTLLVLILFIITKYLNLDFHKQIDKNLLKLNKEIELETNEKENDKDKKKDKEIDDENSDHSTKSNYSRRSRNRSILRKTRVKDPIVDKKEKIALVTSSTEDDELIKNDKEKKKDRKKRQKKTNKKQRKRNKKSVKNESKNLLKEQPSEDNDGLEKQKPKSNENIQDEKIKTFVDQYGVVQRYIIKSDSDELTVSSDTNDYNEKSESSHSDNPPKFNKPVNALDFVADDLTIEQINRLIAQTEGYPNFDDFQKATLEMSQDSELTSEEKIDEPSFVRLPIFKRNHYLYIDRLTLESLFDRDWKLSQVILAIFCATISSFLSLVISEYFYEIETIFLCFTTASGLYSLLKSVQPDCSSPEPNARGVAFSRAFYLSLFSLFLIAIKITKDEISPESNIELYNLQINFNDLFEILFSSCKYIILLLPIIFLFGLLPQPSTFFMYICEQINFQLMGGTGTISVLSSLIEVIKDIIVFGIVYIFGYLSYNSQNKQNINESIKFSIFNGLLIGFSFLLSKTPTNPRYLKKVFQGNKALQKEDIEPEMRFDFLPIRKFLIDILHSFLLFVIYTLIHLSKIFQSGKIYQILLIIGLCVGIISHYFFNQFRKSFPFQIFGDSFLTMNGNDNFEETEATTKKKYEIFYRFLILIEKYILIPSIAIFCLTDSIPDVIDKFGIHFSIFASIFIVIKFIRSGFNNGEDHYKILFLLLIFFQKDFQIIEESKLINLFVSQYAVERLCEATLKIKFFYIYSAPWTKTISSISHAILSLLSIAHLALTIIFIFIATIFSMPLSPFIGSGLFLLTYARPIRYWEKSYRTKRIDDSNTKLATTLSISANNLSNLNNLNSIFYEHLYVSLRDTLYNDIKLGRLGKVSQGDFFLLLNDSLTCLLHISSLGNGFCCYQLRGLEFRGTYCQEREIEEVKSTAENSDENAIFPNSSLLSFRYMWLQRWRTWEVINESFIARSYNVIMNPAEKSFEMFETQKILIKYFISTCIFYLFQNYDINELISDTFVFNSINNLHLNNYTESDPLIFSKNSDLDWDKRKEGITVRSFEKIYGNWIKYCITKYNEQFDEEQFDKKIHFISLIEMLLDRKKKKRQLNKEIIKKNKLKNLQDYNKFENEIKKKKKILGSNSPPLILNLCYALSLAARRVLGTASLSGQYLSTDRFLDRYYALFKGDLRLDHRDDWILSQVTILQNVIGKSAKISLNLYQYYFISPDEYNDPKILFDTLLTLENEILICAESDPEWRKGILTEKNNLLSLRCQTNPYDSSLIEYFIMKLELRHMKYLLVKMNKECVRGLWSSQIQELNLFFRNNNRLLVLRKGNEPKSLNFNQLKEDLDIQEIITSPLKLTKESFVSNTLLQIQQEKTVSSALDSAQKALNVLQSLDIFRNASVTFDSKSKIPFFREASCKVKVNLEEKKKGPNLHLSGGVSGDGMSINASSRYNNIFGQGERFDVTADLMKNSNSFFLNFTKPILSKTKIKAYGLNFGIYNFLRDNQNTTFKEKVNGLTLTFSDQLLKNYYVKKIFGIGHNTGLHTLSYTAELREICKLDDVASWEIREESGASFKSALSYDFAIDKRDNNCFPTKGSFIHTSNQLSGIGKGTKFFKSETRAQMHLPILNNISLGLIGHGGLITPLAKNEKIGILDRFFKGGPLPFRGIDGNTLGKAIARDPKTENEKNPCDYFGGDAYGFFTALLSYKLPLLKNKGVDLGAHVFLTSGNLVSATVGEGSYFSKLKKIFTERKTTTGIGIAALFGGNRVELNYSVPVENITSEIKNPIFLINLDID</sequence>
<feature type="compositionally biased region" description="Basic residues" evidence="6">
    <location>
        <begin position="132"/>
        <end position="145"/>
    </location>
</feature>
<dbReference type="Pfam" id="PF01103">
    <property type="entry name" value="Omp85"/>
    <property type="match status" value="1"/>
</dbReference>
<feature type="transmembrane region" description="Helical" evidence="7">
    <location>
        <begin position="33"/>
        <end position="55"/>
    </location>
</feature>
<name>A0ABQ8ZC85_9EUKA</name>
<evidence type="ECO:0000256" key="7">
    <source>
        <dbReference type="SAM" id="Phobius"/>
    </source>
</evidence>
<keyword evidence="4 7" id="KW-1133">Transmembrane helix</keyword>
<keyword evidence="5 7" id="KW-0472">Membrane</keyword>
<comment type="similarity">
    <text evidence="2">Belongs to the pecanex family.</text>
</comment>
<feature type="region of interest" description="Disordered" evidence="6">
    <location>
        <begin position="172"/>
        <end position="232"/>
    </location>
</feature>
<feature type="compositionally biased region" description="Basic and acidic residues" evidence="6">
    <location>
        <begin position="105"/>
        <end position="128"/>
    </location>
</feature>
<dbReference type="PANTHER" id="PTHR12372:SF7">
    <property type="entry name" value="PROTEIN PECANEX"/>
    <property type="match status" value="1"/>
</dbReference>
<feature type="compositionally biased region" description="Basic and acidic residues" evidence="6">
    <location>
        <begin position="200"/>
        <end position="232"/>
    </location>
</feature>
<evidence type="ECO:0000256" key="4">
    <source>
        <dbReference type="ARBA" id="ARBA00022989"/>
    </source>
</evidence>
<proteinExistence type="inferred from homology"/>
<feature type="transmembrane region" description="Helical" evidence="7">
    <location>
        <begin position="531"/>
        <end position="549"/>
    </location>
</feature>
<feature type="domain" description="Bacterial surface antigen (D15)" evidence="8">
    <location>
        <begin position="1507"/>
        <end position="1832"/>
    </location>
</feature>
<feature type="domain" description="Pecanex C-terminal" evidence="9">
    <location>
        <begin position="1197"/>
        <end position="1377"/>
    </location>
</feature>
<feature type="transmembrane region" description="Helical" evidence="7">
    <location>
        <begin position="476"/>
        <end position="497"/>
    </location>
</feature>
<feature type="region of interest" description="Disordered" evidence="6">
    <location>
        <begin position="256"/>
        <end position="282"/>
    </location>
</feature>